<proteinExistence type="predicted"/>
<keyword evidence="2" id="KW-0808">Transferase</keyword>
<dbReference type="InterPro" id="IPR011611">
    <property type="entry name" value="PfkB_dom"/>
</dbReference>
<gene>
    <name evidence="2" type="ORF">JOF28_000563</name>
</gene>
<sequence length="362" mass="38611">MTGIADVHEGASPQQLDLFLTGPLFFDIIFTGLHADPQPGTETMADGMGSLPGGVANMAVAAARLGLRTGLAAGFGDDAYGQWNWELLQDREGIDLSRSQVLPGWHSPVTVSINRRDDRSMVTHTDEMPVSTSELVGATPPDARAYFVDLGDAAAYTEGETPWWAAAKQQGALVFADLGWDDSGEWDPHTLDRLDGCHSFLPNHVEAMAYTSTSSPEAALHALADRVPLAVVTLGAQGAMAIDQITGEEARVASVPVNMLDATGAGDVFAAAMITGTLNSWPLVDRLNFATLCAGLAVQNFGGSLGSPGWSDLAQWRAEVLQQTQHDDAAHALLQRFSFIDCLLKRDAPASRRARATIDFMH</sequence>
<protein>
    <submittedName>
        <fullName evidence="2">Sugar/nucleoside kinase (Ribokinase family)</fullName>
    </submittedName>
</protein>
<reference evidence="2" key="1">
    <citation type="submission" date="2021-02" db="EMBL/GenBank/DDBJ databases">
        <title>Sequencing the genomes of 1000 actinobacteria strains.</title>
        <authorList>
            <person name="Klenk H.-P."/>
        </authorList>
    </citation>
    <scope>NUCLEOTIDE SEQUENCE</scope>
    <source>
        <strain evidence="2">DSM 22850</strain>
    </source>
</reference>
<accession>A0A940PW71</accession>
<dbReference type="InterPro" id="IPR052562">
    <property type="entry name" value="Ketohexokinase-related"/>
</dbReference>
<dbReference type="PANTHER" id="PTHR42774">
    <property type="entry name" value="PHOSPHOTRANSFERASE SYSTEM TRANSPORT PROTEIN"/>
    <property type="match status" value="1"/>
</dbReference>
<keyword evidence="2" id="KW-0418">Kinase</keyword>
<dbReference type="EMBL" id="JAFIDA010000001">
    <property type="protein sequence ID" value="MBP1325331.1"/>
    <property type="molecule type" value="Genomic_DNA"/>
</dbReference>
<dbReference type="Pfam" id="PF00294">
    <property type="entry name" value="PfkB"/>
    <property type="match status" value="1"/>
</dbReference>
<name>A0A940PW71_9MICO</name>
<keyword evidence="3" id="KW-1185">Reference proteome</keyword>
<dbReference type="GO" id="GO:0016301">
    <property type="term" value="F:kinase activity"/>
    <property type="evidence" value="ECO:0007669"/>
    <property type="project" value="UniProtKB-KW"/>
</dbReference>
<dbReference type="Gene3D" id="3.40.1190.20">
    <property type="match status" value="1"/>
</dbReference>
<dbReference type="AlphaFoldDB" id="A0A940PW71"/>
<evidence type="ECO:0000313" key="2">
    <source>
        <dbReference type="EMBL" id="MBP1325331.1"/>
    </source>
</evidence>
<dbReference type="Proteomes" id="UP000675163">
    <property type="component" value="Unassembled WGS sequence"/>
</dbReference>
<organism evidence="2 3">
    <name type="scientific">Leucobacter exalbidus</name>
    <dbReference type="NCBI Taxonomy" id="662960"/>
    <lineage>
        <taxon>Bacteria</taxon>
        <taxon>Bacillati</taxon>
        <taxon>Actinomycetota</taxon>
        <taxon>Actinomycetes</taxon>
        <taxon>Micrococcales</taxon>
        <taxon>Microbacteriaceae</taxon>
        <taxon>Leucobacter</taxon>
    </lineage>
</organism>
<evidence type="ECO:0000259" key="1">
    <source>
        <dbReference type="Pfam" id="PF00294"/>
    </source>
</evidence>
<dbReference type="SUPFAM" id="SSF53613">
    <property type="entry name" value="Ribokinase-like"/>
    <property type="match status" value="1"/>
</dbReference>
<dbReference type="PANTHER" id="PTHR42774:SF3">
    <property type="entry name" value="KETOHEXOKINASE"/>
    <property type="match status" value="1"/>
</dbReference>
<dbReference type="InterPro" id="IPR029056">
    <property type="entry name" value="Ribokinase-like"/>
</dbReference>
<dbReference type="RefSeq" id="WP_209704371.1">
    <property type="nucleotide sequence ID" value="NZ_JAFIDA010000001.1"/>
</dbReference>
<comment type="caution">
    <text evidence="2">The sequence shown here is derived from an EMBL/GenBank/DDBJ whole genome shotgun (WGS) entry which is preliminary data.</text>
</comment>
<feature type="domain" description="Carbohydrate kinase PfkB" evidence="1">
    <location>
        <begin position="49"/>
        <end position="306"/>
    </location>
</feature>
<evidence type="ECO:0000313" key="3">
    <source>
        <dbReference type="Proteomes" id="UP000675163"/>
    </source>
</evidence>